<organism evidence="6">
    <name type="scientific">Darwinula stevensoni</name>
    <dbReference type="NCBI Taxonomy" id="69355"/>
    <lineage>
        <taxon>Eukaryota</taxon>
        <taxon>Metazoa</taxon>
        <taxon>Ecdysozoa</taxon>
        <taxon>Arthropoda</taxon>
        <taxon>Crustacea</taxon>
        <taxon>Oligostraca</taxon>
        <taxon>Ostracoda</taxon>
        <taxon>Podocopa</taxon>
        <taxon>Podocopida</taxon>
        <taxon>Darwinulocopina</taxon>
        <taxon>Darwinuloidea</taxon>
        <taxon>Darwinulidae</taxon>
        <taxon>Darwinula</taxon>
    </lineage>
</organism>
<name>A0A7R9FNT2_9CRUS</name>
<evidence type="ECO:0000313" key="7">
    <source>
        <dbReference type="Proteomes" id="UP000677054"/>
    </source>
</evidence>
<dbReference type="GO" id="GO:0005680">
    <property type="term" value="C:anaphase-promoting complex"/>
    <property type="evidence" value="ECO:0007669"/>
    <property type="project" value="InterPro"/>
</dbReference>
<evidence type="ECO:0000313" key="6">
    <source>
        <dbReference type="EMBL" id="CAD7249636.1"/>
    </source>
</evidence>
<dbReference type="GO" id="GO:0060090">
    <property type="term" value="F:molecular adaptor activity"/>
    <property type="evidence" value="ECO:0007669"/>
    <property type="project" value="TreeGrafter"/>
</dbReference>
<accession>A0A7R9FNT2</accession>
<feature type="compositionally biased region" description="Basic residues" evidence="4">
    <location>
        <begin position="463"/>
        <end position="474"/>
    </location>
</feature>
<feature type="domain" description="ISXO2-like transposase" evidence="5">
    <location>
        <begin position="112"/>
        <end position="267"/>
    </location>
</feature>
<dbReference type="Proteomes" id="UP000677054">
    <property type="component" value="Unassembled WGS sequence"/>
</dbReference>
<evidence type="ECO:0000256" key="3">
    <source>
        <dbReference type="ARBA" id="ARBA00023306"/>
    </source>
</evidence>
<dbReference type="PANTHER" id="PTHR12827:SF3">
    <property type="entry name" value="ANAPHASE-PROMOTING COMPLEX SUBUNIT 1"/>
    <property type="match status" value="1"/>
</dbReference>
<evidence type="ECO:0000256" key="1">
    <source>
        <dbReference type="ARBA" id="ARBA00022618"/>
    </source>
</evidence>
<dbReference type="GO" id="GO:0070979">
    <property type="term" value="P:protein K11-linked ubiquitination"/>
    <property type="evidence" value="ECO:0007669"/>
    <property type="project" value="TreeGrafter"/>
</dbReference>
<evidence type="ECO:0000256" key="4">
    <source>
        <dbReference type="SAM" id="MobiDB-lite"/>
    </source>
</evidence>
<feature type="non-terminal residue" evidence="6">
    <location>
        <position position="1"/>
    </location>
</feature>
<feature type="region of interest" description="Disordered" evidence="4">
    <location>
        <begin position="463"/>
        <end position="485"/>
    </location>
</feature>
<dbReference type="InterPro" id="IPR024990">
    <property type="entry name" value="Apc1"/>
</dbReference>
<dbReference type="GO" id="GO:0051301">
    <property type="term" value="P:cell division"/>
    <property type="evidence" value="ECO:0007669"/>
    <property type="project" value="UniProtKB-KW"/>
</dbReference>
<keyword evidence="7" id="KW-1185">Reference proteome</keyword>
<dbReference type="EMBL" id="CAJPEV010002414">
    <property type="protein sequence ID" value="CAG0896799.1"/>
    <property type="molecule type" value="Genomic_DNA"/>
</dbReference>
<dbReference type="EMBL" id="LR901931">
    <property type="protein sequence ID" value="CAD7249636.1"/>
    <property type="molecule type" value="Genomic_DNA"/>
</dbReference>
<keyword evidence="1" id="KW-0132">Cell division</keyword>
<dbReference type="GO" id="GO:0031145">
    <property type="term" value="P:anaphase-promoting complex-dependent catabolic process"/>
    <property type="evidence" value="ECO:0007669"/>
    <property type="project" value="TreeGrafter"/>
</dbReference>
<dbReference type="SMART" id="SM01126">
    <property type="entry name" value="DDE_Tnp_IS1595"/>
    <property type="match status" value="1"/>
</dbReference>
<protein>
    <recommendedName>
        <fullName evidence="5">ISXO2-like transposase domain-containing protein</fullName>
    </recommendedName>
</protein>
<evidence type="ECO:0000256" key="2">
    <source>
        <dbReference type="ARBA" id="ARBA00022776"/>
    </source>
</evidence>
<gene>
    <name evidence="6" type="ORF">DSTB1V02_LOCUS9424</name>
</gene>
<keyword evidence="3" id="KW-0131">Cell cycle</keyword>
<evidence type="ECO:0000259" key="5">
    <source>
        <dbReference type="SMART" id="SM01126"/>
    </source>
</evidence>
<dbReference type="Pfam" id="PF12762">
    <property type="entry name" value="DDE_Tnp_IS1595"/>
    <property type="match status" value="1"/>
</dbReference>
<dbReference type="PANTHER" id="PTHR12827">
    <property type="entry name" value="MEIOTIC CHECKPOINT REGULATOR TSG24 FAMILY MEMBER"/>
    <property type="match status" value="1"/>
</dbReference>
<dbReference type="OrthoDB" id="6605340at2759"/>
<dbReference type="GO" id="GO:0007091">
    <property type="term" value="P:metaphase/anaphase transition of mitotic cell cycle"/>
    <property type="evidence" value="ECO:0007669"/>
    <property type="project" value="TreeGrafter"/>
</dbReference>
<reference evidence="6" key="1">
    <citation type="submission" date="2020-11" db="EMBL/GenBank/DDBJ databases">
        <authorList>
            <person name="Tran Van P."/>
        </authorList>
    </citation>
    <scope>NUCLEOTIDE SEQUENCE</scope>
</reference>
<dbReference type="InterPro" id="IPR024445">
    <property type="entry name" value="Tnp_ISXO2-like"/>
</dbReference>
<dbReference type="AlphaFoldDB" id="A0A7R9FNT2"/>
<proteinExistence type="predicted"/>
<keyword evidence="2" id="KW-0498">Mitosis</keyword>
<sequence length="658" mass="73177">MEGILASTEKWTLRGGSKGSVEELYSSGQIVIWSRGMGDAGRKLLKSFSGEEEVCDAQWFTFPPPSPYGNGLKDDQMSRLPSICILYRSTLHIFALSGEDFIHSMPFKSKGQMVGTAEAPIQIDEARFARRRKYNCRRLLDGDELPEEEDDKVNIINKCNHSRRVDGPWVFSLKKGLDVRFFVVERRNAGTLIPIIQREVTPGSHIHSDEWPTYSCLSALGFHHETVNHQDNYVNLESGANTQAIERSWLDCKTKILKKMRGVVKHMWLSEKGLIFERSQSSLEKEGIPGTSSTLYPVFFSLTHSTGEISPVAMRKNPPLMYSRSSILDATSRFSVQCDETLQIVFTHSSSSLCVTYDVGSGHHCVWKLRRLNEAESKFFIGDFGEDGGSTRLNQSTSSIFPLGTPVSKNHTGTWMGHMPPPRSTPTTSGNPVFSPHNHRSFTPKIQESPLLNLCPPPKFHSSPHIHSHMHQSHHMTSPSSDLSRSPMVNPAIIGTPGSTTSCISFQTESSFVEPEPVYPELCLDFVWLESLNVNETNLPRKAVKAFIYEDLLGQQYLSLLLLSPKQETSSFLKSIRFGPAQGQSHSQLIFGSATSIPALDAIPIQTMKLLLVLEPGRNLSLYSGSAKIQKINLASLHLKRDFAQLSINTSSATAATP</sequence>